<dbReference type="Proteomes" id="UP000027138">
    <property type="component" value="Unassembled WGS sequence"/>
</dbReference>
<evidence type="ECO:0000313" key="2">
    <source>
        <dbReference type="EMBL" id="KDP31261.1"/>
    </source>
</evidence>
<dbReference type="EMBL" id="KK914632">
    <property type="protein sequence ID" value="KDP31261.1"/>
    <property type="molecule type" value="Genomic_DNA"/>
</dbReference>
<organism evidence="2 3">
    <name type="scientific">Jatropha curcas</name>
    <name type="common">Barbados nut</name>
    <dbReference type="NCBI Taxonomy" id="180498"/>
    <lineage>
        <taxon>Eukaryota</taxon>
        <taxon>Viridiplantae</taxon>
        <taxon>Streptophyta</taxon>
        <taxon>Embryophyta</taxon>
        <taxon>Tracheophyta</taxon>
        <taxon>Spermatophyta</taxon>
        <taxon>Magnoliopsida</taxon>
        <taxon>eudicotyledons</taxon>
        <taxon>Gunneridae</taxon>
        <taxon>Pentapetalae</taxon>
        <taxon>rosids</taxon>
        <taxon>fabids</taxon>
        <taxon>Malpighiales</taxon>
        <taxon>Euphorbiaceae</taxon>
        <taxon>Crotonoideae</taxon>
        <taxon>Jatropheae</taxon>
        <taxon>Jatropha</taxon>
    </lineage>
</organism>
<dbReference type="PANTHER" id="PTHR33474">
    <property type="entry name" value="TRANSMEMBRANE PROTEIN"/>
    <property type="match status" value="1"/>
</dbReference>
<evidence type="ECO:0000256" key="1">
    <source>
        <dbReference type="SAM" id="Phobius"/>
    </source>
</evidence>
<dbReference type="STRING" id="180498.A0A067K4Y1"/>
<evidence type="ECO:0008006" key="4">
    <source>
        <dbReference type="Google" id="ProtNLM"/>
    </source>
</evidence>
<name>A0A067K4Y1_JATCU</name>
<dbReference type="KEGG" id="jcu:105640545"/>
<gene>
    <name evidence="2" type="ORF">JCGZ_11637</name>
</gene>
<evidence type="ECO:0000313" key="3">
    <source>
        <dbReference type="Proteomes" id="UP000027138"/>
    </source>
</evidence>
<keyword evidence="1" id="KW-0472">Membrane</keyword>
<keyword evidence="1" id="KW-0812">Transmembrane</keyword>
<accession>A0A067K4Y1</accession>
<dbReference type="OrthoDB" id="747636at2759"/>
<dbReference type="AlphaFoldDB" id="A0A067K4Y1"/>
<dbReference type="PANTHER" id="PTHR33474:SF2">
    <property type="entry name" value="TRANSMEMBRANE PROTEIN"/>
    <property type="match status" value="1"/>
</dbReference>
<feature type="transmembrane region" description="Helical" evidence="1">
    <location>
        <begin position="6"/>
        <end position="27"/>
    </location>
</feature>
<protein>
    <recommendedName>
        <fullName evidence="4">Transmembrane protein</fullName>
    </recommendedName>
</protein>
<proteinExistence type="predicted"/>
<reference evidence="2 3" key="1">
    <citation type="journal article" date="2014" name="PLoS ONE">
        <title>Global Analysis of Gene Expression Profiles in Physic Nut (Jatropha curcas L.) Seedlings Exposed to Salt Stress.</title>
        <authorList>
            <person name="Zhang L."/>
            <person name="Zhang C."/>
            <person name="Wu P."/>
            <person name="Chen Y."/>
            <person name="Li M."/>
            <person name="Jiang H."/>
            <person name="Wu G."/>
        </authorList>
    </citation>
    <scope>NUCLEOTIDE SEQUENCE [LARGE SCALE GENOMIC DNA]</scope>
    <source>
        <strain evidence="3">cv. GZQX0401</strain>
        <tissue evidence="2">Young leaves</tissue>
    </source>
</reference>
<keyword evidence="3" id="KW-1185">Reference proteome</keyword>
<sequence length="98" mass="10994">MAGTTSLLHLIVIFLGISHFIFCNNAIPITRIGRLVQDPQIHPVQENIHMASKEESQEENMMNLDGRMVMELNDYPGSGANHRHTPWPPQLGRSCADC</sequence>
<keyword evidence="1" id="KW-1133">Transmembrane helix</keyword>